<dbReference type="EMBL" id="BIXY01000009">
    <property type="protein sequence ID" value="GCF07350.1"/>
    <property type="molecule type" value="Genomic_DNA"/>
</dbReference>
<keyword evidence="3" id="KW-1185">Reference proteome</keyword>
<dbReference type="RefSeq" id="WP_149400379.1">
    <property type="nucleotide sequence ID" value="NZ_BIXY01000009.1"/>
</dbReference>
<evidence type="ECO:0000313" key="3">
    <source>
        <dbReference type="Proteomes" id="UP000322530"/>
    </source>
</evidence>
<reference evidence="2 3" key="1">
    <citation type="submission" date="2019-01" db="EMBL/GenBank/DDBJ databases">
        <title>Draft genome sequence of Dictyobacter sp. Uno17.</title>
        <authorList>
            <person name="Wang C.M."/>
            <person name="Zheng Y."/>
            <person name="Sakai Y."/>
            <person name="Abe K."/>
            <person name="Yokota A."/>
            <person name="Yabe S."/>
        </authorList>
    </citation>
    <scope>NUCLEOTIDE SEQUENCE [LARGE SCALE GENOMIC DNA]</scope>
    <source>
        <strain evidence="2 3">Uno17</strain>
    </source>
</reference>
<dbReference type="OrthoDB" id="166924at2"/>
<dbReference type="Gene3D" id="1.10.238.160">
    <property type="match status" value="1"/>
</dbReference>
<dbReference type="InterPro" id="IPR010093">
    <property type="entry name" value="SinI_DNA-bd"/>
</dbReference>
<dbReference type="Pfam" id="PF12728">
    <property type="entry name" value="HTH_17"/>
    <property type="match status" value="1"/>
</dbReference>
<name>A0A5A5T799_9CHLR</name>
<proteinExistence type="predicted"/>
<dbReference type="GO" id="GO:0003677">
    <property type="term" value="F:DNA binding"/>
    <property type="evidence" value="ECO:0007669"/>
    <property type="project" value="InterPro"/>
</dbReference>
<dbReference type="AlphaFoldDB" id="A0A5A5T799"/>
<dbReference type="Proteomes" id="UP000322530">
    <property type="component" value="Unassembled WGS sequence"/>
</dbReference>
<dbReference type="InterPro" id="IPR041657">
    <property type="entry name" value="HTH_17"/>
</dbReference>
<feature type="domain" description="Helix-turn-helix" evidence="1">
    <location>
        <begin position="26"/>
        <end position="75"/>
    </location>
</feature>
<organism evidence="2 3">
    <name type="scientific">Dictyobacter arantiisoli</name>
    <dbReference type="NCBI Taxonomy" id="2014874"/>
    <lineage>
        <taxon>Bacteria</taxon>
        <taxon>Bacillati</taxon>
        <taxon>Chloroflexota</taxon>
        <taxon>Ktedonobacteria</taxon>
        <taxon>Ktedonobacterales</taxon>
        <taxon>Dictyobacteraceae</taxon>
        <taxon>Dictyobacter</taxon>
    </lineage>
</organism>
<accession>A0A5A5T799</accession>
<dbReference type="NCBIfam" id="TIGR01764">
    <property type="entry name" value="excise"/>
    <property type="match status" value="1"/>
</dbReference>
<protein>
    <recommendedName>
        <fullName evidence="1">Helix-turn-helix domain-containing protein</fullName>
    </recommendedName>
</protein>
<sequence>MTTREKKRNPSKLQEAITLSPSDLQLLSITQTMKLLNLGRTKVYDLINREALPTAKIGGSTRIPLAELKTWIEQRKTTKRE</sequence>
<evidence type="ECO:0000259" key="1">
    <source>
        <dbReference type="Pfam" id="PF12728"/>
    </source>
</evidence>
<gene>
    <name evidence="2" type="ORF">KDI_09140</name>
</gene>
<comment type="caution">
    <text evidence="2">The sequence shown here is derived from an EMBL/GenBank/DDBJ whole genome shotgun (WGS) entry which is preliminary data.</text>
</comment>
<evidence type="ECO:0000313" key="2">
    <source>
        <dbReference type="EMBL" id="GCF07350.1"/>
    </source>
</evidence>